<name>A0A0A8ZES3_ARUDO</name>
<sequence>MAICFLLPLLALHPCHIRFILIMFSFAPTLLRTLFLNASSPLTTIALWNLTLLAVL</sequence>
<organism evidence="1">
    <name type="scientific">Arundo donax</name>
    <name type="common">Giant reed</name>
    <name type="synonym">Donax arundinaceus</name>
    <dbReference type="NCBI Taxonomy" id="35708"/>
    <lineage>
        <taxon>Eukaryota</taxon>
        <taxon>Viridiplantae</taxon>
        <taxon>Streptophyta</taxon>
        <taxon>Embryophyta</taxon>
        <taxon>Tracheophyta</taxon>
        <taxon>Spermatophyta</taxon>
        <taxon>Magnoliopsida</taxon>
        <taxon>Liliopsida</taxon>
        <taxon>Poales</taxon>
        <taxon>Poaceae</taxon>
        <taxon>PACMAD clade</taxon>
        <taxon>Arundinoideae</taxon>
        <taxon>Arundineae</taxon>
        <taxon>Arundo</taxon>
    </lineage>
</organism>
<dbReference type="EMBL" id="GBRH01261762">
    <property type="protein sequence ID" value="JAD36133.1"/>
    <property type="molecule type" value="Transcribed_RNA"/>
</dbReference>
<reference evidence="1" key="1">
    <citation type="submission" date="2014-09" db="EMBL/GenBank/DDBJ databases">
        <authorList>
            <person name="Magalhaes I.L.F."/>
            <person name="Oliveira U."/>
            <person name="Santos F.R."/>
            <person name="Vidigal T.H.D.A."/>
            <person name="Brescovit A.D."/>
            <person name="Santos A.J."/>
        </authorList>
    </citation>
    <scope>NUCLEOTIDE SEQUENCE</scope>
    <source>
        <tissue evidence="1">Shoot tissue taken approximately 20 cm above the soil surface</tissue>
    </source>
</reference>
<evidence type="ECO:0000313" key="1">
    <source>
        <dbReference type="EMBL" id="JAD36133.1"/>
    </source>
</evidence>
<reference evidence="1" key="2">
    <citation type="journal article" date="2015" name="Data Brief">
        <title>Shoot transcriptome of the giant reed, Arundo donax.</title>
        <authorList>
            <person name="Barrero R.A."/>
            <person name="Guerrero F.D."/>
            <person name="Moolhuijzen P."/>
            <person name="Goolsby J.A."/>
            <person name="Tidwell J."/>
            <person name="Bellgard S.E."/>
            <person name="Bellgard M.I."/>
        </authorList>
    </citation>
    <scope>NUCLEOTIDE SEQUENCE</scope>
    <source>
        <tissue evidence="1">Shoot tissue taken approximately 20 cm above the soil surface</tissue>
    </source>
</reference>
<protein>
    <submittedName>
        <fullName evidence="1">Uncharacterized protein</fullName>
    </submittedName>
</protein>
<dbReference type="AlphaFoldDB" id="A0A0A8ZES3"/>
<proteinExistence type="predicted"/>
<accession>A0A0A8ZES3</accession>